<dbReference type="RefSeq" id="WP_153282889.1">
    <property type="nucleotide sequence ID" value="NZ_CP045644.1"/>
</dbReference>
<feature type="transmembrane region" description="Helical" evidence="1">
    <location>
        <begin position="7"/>
        <end position="29"/>
    </location>
</feature>
<keyword evidence="1" id="KW-1133">Transmembrane helix</keyword>
<organism evidence="2 3">
    <name type="scientific">Variovorax paradoxus</name>
    <dbReference type="NCBI Taxonomy" id="34073"/>
    <lineage>
        <taxon>Bacteria</taxon>
        <taxon>Pseudomonadati</taxon>
        <taxon>Pseudomonadota</taxon>
        <taxon>Betaproteobacteria</taxon>
        <taxon>Burkholderiales</taxon>
        <taxon>Comamonadaceae</taxon>
        <taxon>Variovorax</taxon>
    </lineage>
</organism>
<evidence type="ECO:0000313" key="3">
    <source>
        <dbReference type="Proteomes" id="UP000326780"/>
    </source>
</evidence>
<accession>A0A5Q0M6P1</accession>
<proteinExistence type="predicted"/>
<protein>
    <submittedName>
        <fullName evidence="2">Uncharacterized protein</fullName>
    </submittedName>
</protein>
<dbReference type="Proteomes" id="UP000326780">
    <property type="component" value="Chromosome"/>
</dbReference>
<feature type="transmembrane region" description="Helical" evidence="1">
    <location>
        <begin position="73"/>
        <end position="104"/>
    </location>
</feature>
<evidence type="ECO:0000313" key="2">
    <source>
        <dbReference type="EMBL" id="QFZ84244.1"/>
    </source>
</evidence>
<evidence type="ECO:0000256" key="1">
    <source>
        <dbReference type="SAM" id="Phobius"/>
    </source>
</evidence>
<keyword evidence="1" id="KW-0812">Transmembrane</keyword>
<dbReference type="EMBL" id="CP045644">
    <property type="protein sequence ID" value="QFZ84244.1"/>
    <property type="molecule type" value="Genomic_DNA"/>
</dbReference>
<reference evidence="2 3" key="1">
    <citation type="submission" date="2019-10" db="EMBL/GenBank/DDBJ databases">
        <title>Complete genome sequence of Variovorax paradoxus 5C-2.</title>
        <authorList>
            <person name="Gogoleva N.E."/>
            <person name="Balkin A.S."/>
        </authorList>
    </citation>
    <scope>NUCLEOTIDE SEQUENCE [LARGE SCALE GENOMIC DNA]</scope>
    <source>
        <strain evidence="2 3">5C-2</strain>
    </source>
</reference>
<sequence>MKTAKRLALGVLAWVTVVPLVELFFLWLGTSVFASPEASRVILYVIGACHIGMAALLYWYCVPSMPHWGRRAAYFVGFVALLMVASAVVVFGVQLLVAMLLMFWR</sequence>
<gene>
    <name evidence="2" type="ORF">GFK26_16505</name>
</gene>
<name>A0A5Q0M6P1_VARPD</name>
<keyword evidence="1" id="KW-0472">Membrane</keyword>
<feature type="transmembrane region" description="Helical" evidence="1">
    <location>
        <begin position="41"/>
        <end position="61"/>
    </location>
</feature>
<dbReference type="AlphaFoldDB" id="A0A5Q0M6P1"/>